<keyword evidence="10" id="KW-1185">Reference proteome</keyword>
<feature type="chain" id="PRO_5041162232" evidence="7">
    <location>
        <begin position="23"/>
        <end position="105"/>
    </location>
</feature>
<accession>A0A251SPR2</accession>
<evidence type="ECO:0000256" key="5">
    <source>
        <dbReference type="ARBA" id="ARBA00022729"/>
    </source>
</evidence>
<reference evidence="9" key="2">
    <citation type="submission" date="2017-02" db="EMBL/GenBank/DDBJ databases">
        <title>Sunflower complete genome.</title>
        <authorList>
            <person name="Langlade N."/>
            <person name="Munos S."/>
        </authorList>
    </citation>
    <scope>NUCLEOTIDE SEQUENCE [LARGE SCALE GENOMIC DNA]</scope>
    <source>
        <tissue evidence="9">Leaves</tissue>
    </source>
</reference>
<dbReference type="EMBL" id="MNCJ02000328">
    <property type="protein sequence ID" value="KAF5771727.1"/>
    <property type="molecule type" value="Genomic_DNA"/>
</dbReference>
<evidence type="ECO:0000256" key="6">
    <source>
        <dbReference type="ARBA" id="ARBA00023157"/>
    </source>
</evidence>
<evidence type="ECO:0000256" key="4">
    <source>
        <dbReference type="ARBA" id="ARBA00022702"/>
    </source>
</evidence>
<dbReference type="GO" id="GO:0019722">
    <property type="term" value="P:calcium-mediated signaling"/>
    <property type="evidence" value="ECO:0000318"/>
    <property type="project" value="GO_Central"/>
</dbReference>
<evidence type="ECO:0000256" key="3">
    <source>
        <dbReference type="ARBA" id="ARBA00022525"/>
    </source>
</evidence>
<keyword evidence="6" id="KW-1015">Disulfide bond</keyword>
<keyword evidence="5 7" id="KW-0732">Signal</keyword>
<dbReference type="InParanoid" id="A0A251SPR2"/>
<dbReference type="PANTHER" id="PTHR33136:SF89">
    <property type="entry name" value="PROTEIN RALF-LIKE 19"/>
    <property type="match status" value="1"/>
</dbReference>
<evidence type="ECO:0000256" key="7">
    <source>
        <dbReference type="SAM" id="SignalP"/>
    </source>
</evidence>
<name>A0A251SPR2_HELAN</name>
<dbReference type="Pfam" id="PF05498">
    <property type="entry name" value="RALF"/>
    <property type="match status" value="1"/>
</dbReference>
<evidence type="ECO:0000256" key="2">
    <source>
        <dbReference type="ARBA" id="ARBA00009178"/>
    </source>
</evidence>
<gene>
    <name evidence="9" type="primary">RALFL4</name>
    <name evidence="9" type="ORF">HannXRQ_Chr13g0389201</name>
    <name evidence="8" type="ORF">HanXRQr2_Chr13g0568301</name>
</gene>
<dbReference type="STRING" id="4232.A0A251SPR2"/>
<dbReference type="GO" id="GO:0005179">
    <property type="term" value="F:hormone activity"/>
    <property type="evidence" value="ECO:0007669"/>
    <property type="project" value="UniProtKB-KW"/>
</dbReference>
<keyword evidence="4" id="KW-0372">Hormone</keyword>
<dbReference type="OrthoDB" id="1863600at2759"/>
<dbReference type="PANTHER" id="PTHR33136">
    <property type="entry name" value="RAPID ALKALINIZATION FACTOR-LIKE"/>
    <property type="match status" value="1"/>
</dbReference>
<dbReference type="OMA" id="MMAEPES"/>
<evidence type="ECO:0000313" key="9">
    <source>
        <dbReference type="EMBL" id="OTG00276.1"/>
    </source>
</evidence>
<reference evidence="8 10" key="1">
    <citation type="journal article" date="2017" name="Nature">
        <title>The sunflower genome provides insights into oil metabolism, flowering and Asterid evolution.</title>
        <authorList>
            <person name="Badouin H."/>
            <person name="Gouzy J."/>
            <person name="Grassa C.J."/>
            <person name="Murat F."/>
            <person name="Staton S.E."/>
            <person name="Cottret L."/>
            <person name="Lelandais-Briere C."/>
            <person name="Owens G.L."/>
            <person name="Carrere S."/>
            <person name="Mayjonade B."/>
            <person name="Legrand L."/>
            <person name="Gill N."/>
            <person name="Kane N.C."/>
            <person name="Bowers J.E."/>
            <person name="Hubner S."/>
            <person name="Bellec A."/>
            <person name="Berard A."/>
            <person name="Berges H."/>
            <person name="Blanchet N."/>
            <person name="Boniface M.C."/>
            <person name="Brunel D."/>
            <person name="Catrice O."/>
            <person name="Chaidir N."/>
            <person name="Claudel C."/>
            <person name="Donnadieu C."/>
            <person name="Faraut T."/>
            <person name="Fievet G."/>
            <person name="Helmstetter N."/>
            <person name="King M."/>
            <person name="Knapp S.J."/>
            <person name="Lai Z."/>
            <person name="Le Paslier M.C."/>
            <person name="Lippi Y."/>
            <person name="Lorenzon L."/>
            <person name="Mandel J.R."/>
            <person name="Marage G."/>
            <person name="Marchand G."/>
            <person name="Marquand E."/>
            <person name="Bret-Mestries E."/>
            <person name="Morien E."/>
            <person name="Nambeesan S."/>
            <person name="Nguyen T."/>
            <person name="Pegot-Espagnet P."/>
            <person name="Pouilly N."/>
            <person name="Raftis F."/>
            <person name="Sallet E."/>
            <person name="Schiex T."/>
            <person name="Thomas J."/>
            <person name="Vandecasteele C."/>
            <person name="Vares D."/>
            <person name="Vear F."/>
            <person name="Vautrin S."/>
            <person name="Crespi M."/>
            <person name="Mangin B."/>
            <person name="Burke J.M."/>
            <person name="Salse J."/>
            <person name="Munos S."/>
            <person name="Vincourt P."/>
            <person name="Rieseberg L.H."/>
            <person name="Langlade N.B."/>
        </authorList>
    </citation>
    <scope>NUCLEOTIDE SEQUENCE [LARGE SCALE GENOMIC DNA]</scope>
    <source>
        <strain evidence="10">cv. SF193</strain>
        <tissue evidence="8">Leaves</tissue>
    </source>
</reference>
<dbReference type="Proteomes" id="UP000215914">
    <property type="component" value="Chromosome 13"/>
</dbReference>
<dbReference type="Gramene" id="mRNA:HanXRQr2_Chr13g0568301">
    <property type="protein sequence ID" value="CDS:HanXRQr2_Chr13g0568301.1"/>
    <property type="gene ID" value="HanXRQr2_Chr13g0568301"/>
</dbReference>
<dbReference type="AlphaFoldDB" id="A0A251SPR2"/>
<evidence type="ECO:0000256" key="1">
    <source>
        <dbReference type="ARBA" id="ARBA00004613"/>
    </source>
</evidence>
<proteinExistence type="inferred from homology"/>
<protein>
    <submittedName>
        <fullName evidence="9">Putative ralf-like 4</fullName>
    </submittedName>
    <submittedName>
        <fullName evidence="8">Rapid ALkalinization Factor</fullName>
    </submittedName>
</protein>
<organism evidence="9 10">
    <name type="scientific">Helianthus annuus</name>
    <name type="common">Common sunflower</name>
    <dbReference type="NCBI Taxonomy" id="4232"/>
    <lineage>
        <taxon>Eukaryota</taxon>
        <taxon>Viridiplantae</taxon>
        <taxon>Streptophyta</taxon>
        <taxon>Embryophyta</taxon>
        <taxon>Tracheophyta</taxon>
        <taxon>Spermatophyta</taxon>
        <taxon>Magnoliopsida</taxon>
        <taxon>eudicotyledons</taxon>
        <taxon>Gunneridae</taxon>
        <taxon>Pentapetalae</taxon>
        <taxon>asterids</taxon>
        <taxon>campanulids</taxon>
        <taxon>Asterales</taxon>
        <taxon>Asteraceae</taxon>
        <taxon>Asteroideae</taxon>
        <taxon>Heliantheae alliance</taxon>
        <taxon>Heliantheae</taxon>
        <taxon>Helianthus</taxon>
    </lineage>
</organism>
<dbReference type="EMBL" id="CM007902">
    <property type="protein sequence ID" value="OTG00276.1"/>
    <property type="molecule type" value="Genomic_DNA"/>
</dbReference>
<dbReference type="GO" id="GO:0005576">
    <property type="term" value="C:extracellular region"/>
    <property type="evidence" value="ECO:0007669"/>
    <property type="project" value="UniProtKB-SubCell"/>
</dbReference>
<reference evidence="8" key="3">
    <citation type="submission" date="2020-06" db="EMBL/GenBank/DDBJ databases">
        <title>Helianthus annuus Genome sequencing and assembly Release 2.</title>
        <authorList>
            <person name="Gouzy J."/>
            <person name="Langlade N."/>
            <person name="Munos S."/>
        </authorList>
    </citation>
    <scope>NUCLEOTIDE SEQUENCE</scope>
    <source>
        <tissue evidence="8">Leaves</tissue>
    </source>
</reference>
<sequence>MANGIAFFILALAFSCFALSSSMNVPFEGNGRGEIVRDLEEEEVTMESESARRVLAGRGYISYGALQKNNVPCNHRGHSYYNCNSRRQANPYRRGCNIITRCGGR</sequence>
<evidence type="ECO:0000313" key="8">
    <source>
        <dbReference type="EMBL" id="KAF5771727.1"/>
    </source>
</evidence>
<comment type="similarity">
    <text evidence="2">Belongs to the plant rapid alkalinization factor (RALF) family.</text>
</comment>
<dbReference type="InterPro" id="IPR008801">
    <property type="entry name" value="RALF"/>
</dbReference>
<keyword evidence="3" id="KW-0964">Secreted</keyword>
<evidence type="ECO:0000313" key="10">
    <source>
        <dbReference type="Proteomes" id="UP000215914"/>
    </source>
</evidence>
<comment type="subcellular location">
    <subcellularLocation>
        <location evidence="1">Secreted</location>
    </subcellularLocation>
</comment>
<feature type="signal peptide" evidence="7">
    <location>
        <begin position="1"/>
        <end position="22"/>
    </location>
</feature>